<keyword evidence="1" id="KW-0812">Transmembrane</keyword>
<keyword evidence="1" id="KW-0472">Membrane</keyword>
<feature type="transmembrane region" description="Helical" evidence="1">
    <location>
        <begin position="20"/>
        <end position="42"/>
    </location>
</feature>
<gene>
    <name evidence="3" type="ORF">KBTEX_02826</name>
</gene>
<reference evidence="3" key="1">
    <citation type="submission" date="2019-06" db="EMBL/GenBank/DDBJ databases">
        <authorList>
            <person name="Murdoch R.W."/>
            <person name="Fathepure B."/>
        </authorList>
    </citation>
    <scope>NUCLEOTIDE SEQUENCE</scope>
</reference>
<evidence type="ECO:0000259" key="2">
    <source>
        <dbReference type="Pfam" id="PF09851"/>
    </source>
</evidence>
<name>A0A5B8RI96_9ZZZZ</name>
<sequence length="86" mass="9788">MWDGMGWHMNASGWEWFLPGAIHMVLFWGVLIAAAVLLVKALSDVTAGRRRGSSVAHTILAERYAKGEIDEEEYQRRLSHLKRSIH</sequence>
<organism evidence="3">
    <name type="scientific">uncultured organism</name>
    <dbReference type="NCBI Taxonomy" id="155900"/>
    <lineage>
        <taxon>unclassified sequences</taxon>
        <taxon>environmental samples</taxon>
    </lineage>
</organism>
<dbReference type="AlphaFoldDB" id="A0A5B8RI96"/>
<evidence type="ECO:0000256" key="1">
    <source>
        <dbReference type="SAM" id="Phobius"/>
    </source>
</evidence>
<dbReference type="Pfam" id="PF09851">
    <property type="entry name" value="SHOCT"/>
    <property type="match status" value="1"/>
</dbReference>
<evidence type="ECO:0000313" key="3">
    <source>
        <dbReference type="EMBL" id="QEA06487.1"/>
    </source>
</evidence>
<feature type="domain" description="SHOCT" evidence="2">
    <location>
        <begin position="58"/>
        <end position="80"/>
    </location>
</feature>
<protein>
    <recommendedName>
        <fullName evidence="2">SHOCT domain-containing protein</fullName>
    </recommendedName>
</protein>
<keyword evidence="1" id="KW-1133">Transmembrane helix</keyword>
<proteinExistence type="predicted"/>
<dbReference type="InterPro" id="IPR018649">
    <property type="entry name" value="SHOCT"/>
</dbReference>
<dbReference type="EMBL" id="MN079146">
    <property type="protein sequence ID" value="QEA06487.1"/>
    <property type="molecule type" value="Genomic_DNA"/>
</dbReference>
<accession>A0A5B8RI96</accession>